<accession>A0ABI7XFY6</accession>
<reference evidence="2" key="2">
    <citation type="submission" date="2025-08" db="UniProtKB">
        <authorList>
            <consortium name="Ensembl"/>
        </authorList>
    </citation>
    <scope>IDENTIFICATION</scope>
    <source>
        <strain evidence="2">breed Abyssinian</strain>
    </source>
</reference>
<evidence type="ECO:0000256" key="1">
    <source>
        <dbReference type="SAM" id="MobiDB-lite"/>
    </source>
</evidence>
<dbReference type="GeneTree" id="ENSGT00940000172381"/>
<dbReference type="Proteomes" id="UP000823872">
    <property type="component" value="Chromosome B2"/>
</dbReference>
<reference evidence="2" key="3">
    <citation type="submission" date="2025-09" db="UniProtKB">
        <authorList>
            <consortium name="Ensembl"/>
        </authorList>
    </citation>
    <scope>IDENTIFICATION</scope>
    <source>
        <strain evidence="2">breed Abyssinian</strain>
    </source>
</reference>
<protein>
    <submittedName>
        <fullName evidence="2">Uncharacterized protein</fullName>
    </submittedName>
</protein>
<name>A0ABI7XFY6_FELCA</name>
<feature type="compositionally biased region" description="Low complexity" evidence="1">
    <location>
        <begin position="82"/>
        <end position="92"/>
    </location>
</feature>
<organism evidence="2 3">
    <name type="scientific">Felis catus</name>
    <name type="common">Cat</name>
    <name type="synonym">Felis silvestris catus</name>
    <dbReference type="NCBI Taxonomy" id="9685"/>
    <lineage>
        <taxon>Eukaryota</taxon>
        <taxon>Metazoa</taxon>
        <taxon>Chordata</taxon>
        <taxon>Craniata</taxon>
        <taxon>Vertebrata</taxon>
        <taxon>Euteleostomi</taxon>
        <taxon>Mammalia</taxon>
        <taxon>Eutheria</taxon>
        <taxon>Laurasiatheria</taxon>
        <taxon>Carnivora</taxon>
        <taxon>Feliformia</taxon>
        <taxon>Felidae</taxon>
        <taxon>Felinae</taxon>
        <taxon>Felis</taxon>
    </lineage>
</organism>
<evidence type="ECO:0000313" key="2">
    <source>
        <dbReference type="Ensembl" id="ENSFCTP00005021422.1"/>
    </source>
</evidence>
<sequence>MHTDPFLGRKPRGPNKAGQWHCPSLVATGGRYYVSEILLMSMRSGNSPFFSVEMEKILGPTFSAVTTIAKANETCVHRQHHTVPSSSSTHTCSPRDKEDRVPPSPPYEPGGPLKEYRYVK</sequence>
<feature type="region of interest" description="Disordered" evidence="1">
    <location>
        <begin position="78"/>
        <end position="120"/>
    </location>
</feature>
<reference evidence="2 3" key="1">
    <citation type="submission" date="2021-02" db="EMBL/GenBank/DDBJ databases">
        <title>Safari Cat Assemblies.</title>
        <authorList>
            <person name="Bredemeyer K.R."/>
            <person name="Murphy W.J."/>
        </authorList>
    </citation>
    <scope>NUCLEOTIDE SEQUENCE [LARGE SCALE GENOMIC DNA]</scope>
</reference>
<keyword evidence="3" id="KW-1185">Reference proteome</keyword>
<proteinExistence type="predicted"/>
<evidence type="ECO:0000313" key="3">
    <source>
        <dbReference type="Proteomes" id="UP000823872"/>
    </source>
</evidence>
<dbReference type="Ensembl" id="ENSFCTT00005032225.1">
    <property type="protein sequence ID" value="ENSFCTP00005021422.1"/>
    <property type="gene ID" value="ENSFCTG00005011477.1"/>
</dbReference>